<comment type="caution">
    <text evidence="3">The sequence shown here is derived from an EMBL/GenBank/DDBJ whole genome shotgun (WGS) entry which is preliminary data.</text>
</comment>
<keyword evidence="1" id="KW-0472">Membrane</keyword>
<dbReference type="SUPFAM" id="SSF48403">
    <property type="entry name" value="Ankyrin repeat"/>
    <property type="match status" value="1"/>
</dbReference>
<feature type="transmembrane region" description="Helical" evidence="1">
    <location>
        <begin position="245"/>
        <end position="268"/>
    </location>
</feature>
<dbReference type="Gene3D" id="1.25.40.20">
    <property type="entry name" value="Ankyrin repeat-containing domain"/>
    <property type="match status" value="1"/>
</dbReference>
<keyword evidence="1" id="KW-0812">Transmembrane</keyword>
<name>A0A7J7FRU3_CAMSI</name>
<dbReference type="EMBL" id="JACBKZ010000015">
    <property type="protein sequence ID" value="KAF5930388.1"/>
    <property type="molecule type" value="Genomic_DNA"/>
</dbReference>
<dbReference type="GO" id="GO:0016020">
    <property type="term" value="C:membrane"/>
    <property type="evidence" value="ECO:0007669"/>
    <property type="project" value="TreeGrafter"/>
</dbReference>
<reference evidence="3 4" key="2">
    <citation type="submission" date="2020-07" db="EMBL/GenBank/DDBJ databases">
        <title>Genome assembly of wild tea tree DASZ reveals pedigree and selection history of tea varieties.</title>
        <authorList>
            <person name="Zhang W."/>
        </authorList>
    </citation>
    <scope>NUCLEOTIDE SEQUENCE [LARGE SCALE GENOMIC DNA]</scope>
    <source>
        <strain evidence="4">cv. G240</strain>
        <tissue evidence="3">Leaf</tissue>
    </source>
</reference>
<dbReference type="InterPro" id="IPR026961">
    <property type="entry name" value="PGG_dom"/>
</dbReference>
<evidence type="ECO:0000313" key="3">
    <source>
        <dbReference type="EMBL" id="KAF5930388.1"/>
    </source>
</evidence>
<dbReference type="Pfam" id="PF13962">
    <property type="entry name" value="PGG"/>
    <property type="match status" value="1"/>
</dbReference>
<dbReference type="Proteomes" id="UP000593564">
    <property type="component" value="Unassembled WGS sequence"/>
</dbReference>
<dbReference type="AlphaFoldDB" id="A0A7J7FRU3"/>
<dbReference type="InterPro" id="IPR036770">
    <property type="entry name" value="Ankyrin_rpt-contain_sf"/>
</dbReference>
<organism evidence="3 4">
    <name type="scientific">Camellia sinensis</name>
    <name type="common">Tea plant</name>
    <name type="synonym">Thea sinensis</name>
    <dbReference type="NCBI Taxonomy" id="4442"/>
    <lineage>
        <taxon>Eukaryota</taxon>
        <taxon>Viridiplantae</taxon>
        <taxon>Streptophyta</taxon>
        <taxon>Embryophyta</taxon>
        <taxon>Tracheophyta</taxon>
        <taxon>Spermatophyta</taxon>
        <taxon>Magnoliopsida</taxon>
        <taxon>eudicotyledons</taxon>
        <taxon>Gunneridae</taxon>
        <taxon>Pentapetalae</taxon>
        <taxon>asterids</taxon>
        <taxon>Ericales</taxon>
        <taxon>Theaceae</taxon>
        <taxon>Camellia</taxon>
    </lineage>
</organism>
<sequence>MEGVKLINNLFPKYLVVMKQKHAWSVHIKDLLDPDSFFKSLSDSVSDLNKQSDSSQETPILIAAKNGISELLESMLEHLPVAIHDVNSDGKNLILLAVENRQPHVFKMLQHNKNFTKALLNCVDNKGNNALHHAAMLPTHQTWDAPDAVLQMQWELKWYEYIKAAVPNHLSAYRNAAGKNPQDIFMETHSDLAKNDKEWLQKTSESCTLVATLIATVAFGTSASLPGDIKSRTIMNSQEALMLKVFGIASLLALFFSLTATIMFLSILTSRHQPTDFRKGLPLKLQFGLAALFMSFPSMLTCFCAGHFFILKDVLHNVKASKIAEFLAVLVPVSVFAIAQFPLYFKLMLATIFKRVPERAFMLTNTIQDSRSRPREAMQPPEYWRVTSVKEQALVAGSPSPEIIGQLLSPVPQNELLDSMKTASSSFNASQFPA</sequence>
<dbReference type="PANTHER" id="PTHR24177">
    <property type="entry name" value="CASKIN"/>
    <property type="match status" value="1"/>
</dbReference>
<proteinExistence type="predicted"/>
<keyword evidence="4" id="KW-1185">Reference proteome</keyword>
<evidence type="ECO:0000259" key="2">
    <source>
        <dbReference type="Pfam" id="PF13962"/>
    </source>
</evidence>
<feature type="domain" description="PGG" evidence="2">
    <location>
        <begin position="197"/>
        <end position="309"/>
    </location>
</feature>
<feature type="transmembrane region" description="Helical" evidence="1">
    <location>
        <begin position="289"/>
        <end position="311"/>
    </location>
</feature>
<gene>
    <name evidence="3" type="ORF">HYC85_031261</name>
</gene>
<feature type="transmembrane region" description="Helical" evidence="1">
    <location>
        <begin position="323"/>
        <end position="345"/>
    </location>
</feature>
<evidence type="ECO:0000256" key="1">
    <source>
        <dbReference type="SAM" id="Phobius"/>
    </source>
</evidence>
<accession>A0A7J7FRU3</accession>
<keyword evidence="1" id="KW-1133">Transmembrane helix</keyword>
<dbReference type="PANTHER" id="PTHR24177:SF103">
    <property type="entry name" value="PGG DOMAIN-CONTAINING PROTEIN"/>
    <property type="match status" value="1"/>
</dbReference>
<evidence type="ECO:0000313" key="4">
    <source>
        <dbReference type="Proteomes" id="UP000593564"/>
    </source>
</evidence>
<reference evidence="4" key="1">
    <citation type="journal article" date="2020" name="Nat. Commun.">
        <title>Genome assembly of wild tea tree DASZ reveals pedigree and selection history of tea varieties.</title>
        <authorList>
            <person name="Zhang W."/>
            <person name="Zhang Y."/>
            <person name="Qiu H."/>
            <person name="Guo Y."/>
            <person name="Wan H."/>
            <person name="Zhang X."/>
            <person name="Scossa F."/>
            <person name="Alseekh S."/>
            <person name="Zhang Q."/>
            <person name="Wang P."/>
            <person name="Xu L."/>
            <person name="Schmidt M.H."/>
            <person name="Jia X."/>
            <person name="Li D."/>
            <person name="Zhu A."/>
            <person name="Guo F."/>
            <person name="Chen W."/>
            <person name="Ni D."/>
            <person name="Usadel B."/>
            <person name="Fernie A.R."/>
            <person name="Wen W."/>
        </authorList>
    </citation>
    <scope>NUCLEOTIDE SEQUENCE [LARGE SCALE GENOMIC DNA]</scope>
    <source>
        <strain evidence="4">cv. G240</strain>
    </source>
</reference>
<protein>
    <recommendedName>
        <fullName evidence="2">PGG domain-containing protein</fullName>
    </recommendedName>
</protein>